<dbReference type="EMBL" id="KN847496">
    <property type="protein sequence ID" value="KIW14667.1"/>
    <property type="molecule type" value="Genomic_DNA"/>
</dbReference>
<dbReference type="SMART" id="SM00327">
    <property type="entry name" value="VWA"/>
    <property type="match status" value="1"/>
</dbReference>
<evidence type="ECO:0000313" key="4">
    <source>
        <dbReference type="EMBL" id="KIW14667.1"/>
    </source>
</evidence>
<dbReference type="OrthoDB" id="1729737at2759"/>
<dbReference type="InterPro" id="IPR013694">
    <property type="entry name" value="VIT"/>
</dbReference>
<dbReference type="SUPFAM" id="SSF53300">
    <property type="entry name" value="vWA-like"/>
    <property type="match status" value="1"/>
</dbReference>
<feature type="region of interest" description="Disordered" evidence="1">
    <location>
        <begin position="673"/>
        <end position="693"/>
    </location>
</feature>
<dbReference type="PANTHER" id="PTHR45737">
    <property type="entry name" value="VON WILLEBRAND FACTOR A DOMAIN-CONTAINING PROTEIN 5A"/>
    <property type="match status" value="1"/>
</dbReference>
<evidence type="ECO:0000259" key="3">
    <source>
        <dbReference type="PROSITE" id="PS51468"/>
    </source>
</evidence>
<reference evidence="4 5" key="1">
    <citation type="submission" date="2015-01" db="EMBL/GenBank/DDBJ databases">
        <title>The Genome Sequence of Exophiala spinifera CBS89968.</title>
        <authorList>
            <consortium name="The Broad Institute Genomics Platform"/>
            <person name="Cuomo C."/>
            <person name="de Hoog S."/>
            <person name="Gorbushina A."/>
            <person name="Stielow B."/>
            <person name="Teixiera M."/>
            <person name="Abouelleil A."/>
            <person name="Chapman S.B."/>
            <person name="Priest M."/>
            <person name="Young S.K."/>
            <person name="Wortman J."/>
            <person name="Nusbaum C."/>
            <person name="Birren B."/>
        </authorList>
    </citation>
    <scope>NUCLEOTIDE SEQUENCE [LARGE SCALE GENOMIC DNA]</scope>
    <source>
        <strain evidence="4 5">CBS 89968</strain>
    </source>
</reference>
<sequence length="1157" mass="124890">MQSRCGCWYLYSLPASQPYYDSPPQKQYLPQVELSTSTDILAITSRTTLKQIFVNDRNDKLDEVQYTFPLYDGVSVVEFTCIVGSKTLVGVVKEKQQAKVEYDEAVARGETAGLFQQLPEASDVFTTTIGNVPPNEKIYVEIVYLGELKYDAETGGSRFTIPTTIAPRYGSVSTESGEALTEQSANAKGGISILVNVTLEDGSTVRGLQSPSHPIAVTMGRTSLMDDDAFQTNNASATLTLGTTELDKDFIIVVLAKDTENPRALLETHPLLPNQRAIMTTLVPKFSLPNISPEIVFVVDRSGSMSDKIPLLVSALKIFLRSLPVGVKFNICSFGSRYSFLFDKSQTYDQSTLKEALKHIDGFSANYGGTEMLNPLKETVKNRYEDLPLEVMVLTDGEIWNQNELFAFLNETKNARFFSLGIGHGASSALVEGIARAGNGFAQFVGNNEKMDKRVVRMLKGALTPHVTDYTLAVTYDEDSISQDDDFEMVEATDKPATTVVTDLQKPAEKKTISLFDTDAPEEPTNPPTGRYDSLPEVPSPKVLQTPHKIPALFPFNRTTVYLLVGPGAPHKVPKAVTLRGTCEHGPLELQIPIQDVGVGKTIHQLAAKKATQELEEGRGWITEVRNRLGQPLKSAHRGKWDLIVEREAVRLGTQFQVAGKWCSFIAVETNGTADNTNEGNLPSRSLLSKSRPIDTPKSASTMLFAARATTTFAAPTMKATSAPYSGFGSNSLASTFSSGAYLGGFGSQNPRNSQRGGLFSSTSGLFGSTDTRTPTLSDSAPPQSGLCSGTTGLFGIAQSLNNLDLTTSDLQARRFSRGTELFGDSAAGMNTMQHYSNEMMAAASCPLPDESDGDLGQSGGSSGSGIVSGPNSFFSPSSSPNMSLCVRDTDAAGAGAPEPVDRRQKRPGGPLPAPPPAAFQQVQMLHQQPGPRARRRFQPMHRSGLRDRELAPINHGTSAPTNTVDMCMSSFAGPPAPGGSGGAGVALFSQRAYKFAGGVAPRRQLGAKSYRKSAPTAKKKTASVADVDMEEEKEDEEEEGGEEEEEQLSDEQKMHKIINLQEFDGSWTLSDPLLALLGVTADDVESVTVKVSADDTSVAATALATAWLRSKVPDEKDVWEMVVDKATGWLETKVGGGKDRADEIMSEATMLFVEYD</sequence>
<feature type="compositionally biased region" description="Low complexity" evidence="1">
    <location>
        <begin position="682"/>
        <end position="691"/>
    </location>
</feature>
<dbReference type="HOGENOM" id="CLU_003826_2_0_1"/>
<dbReference type="PROSITE" id="PS50234">
    <property type="entry name" value="VWFA"/>
    <property type="match status" value="1"/>
</dbReference>
<dbReference type="AlphaFoldDB" id="A0A0D1ZPD1"/>
<dbReference type="InterPro" id="IPR002035">
    <property type="entry name" value="VWF_A"/>
</dbReference>
<feature type="compositionally biased region" description="Low complexity" evidence="1">
    <location>
        <begin position="757"/>
        <end position="770"/>
    </location>
</feature>
<dbReference type="SMART" id="SM00609">
    <property type="entry name" value="VIT"/>
    <property type="match status" value="1"/>
</dbReference>
<dbReference type="PROSITE" id="PS51468">
    <property type="entry name" value="VIT"/>
    <property type="match status" value="1"/>
</dbReference>
<feature type="compositionally biased region" description="Acidic residues" evidence="1">
    <location>
        <begin position="1028"/>
        <end position="1050"/>
    </location>
</feature>
<proteinExistence type="predicted"/>
<feature type="domain" description="VWFA" evidence="2">
    <location>
        <begin position="294"/>
        <end position="467"/>
    </location>
</feature>
<feature type="compositionally biased region" description="Low complexity" evidence="1">
    <location>
        <begin position="865"/>
        <end position="884"/>
    </location>
</feature>
<name>A0A0D1ZPD1_9EURO</name>
<accession>A0A0D1ZPD1</accession>
<dbReference type="VEuPathDB" id="FungiDB:PV08_07451"/>
<dbReference type="GeneID" id="27334534"/>
<dbReference type="Pfam" id="PF13768">
    <property type="entry name" value="VWA_3"/>
    <property type="match status" value="1"/>
</dbReference>
<dbReference type="Proteomes" id="UP000053328">
    <property type="component" value="Unassembled WGS sequence"/>
</dbReference>
<organism evidence="4 5">
    <name type="scientific">Exophiala spinifera</name>
    <dbReference type="NCBI Taxonomy" id="91928"/>
    <lineage>
        <taxon>Eukaryota</taxon>
        <taxon>Fungi</taxon>
        <taxon>Dikarya</taxon>
        <taxon>Ascomycota</taxon>
        <taxon>Pezizomycotina</taxon>
        <taxon>Eurotiomycetes</taxon>
        <taxon>Chaetothyriomycetidae</taxon>
        <taxon>Chaetothyriales</taxon>
        <taxon>Herpotrichiellaceae</taxon>
        <taxon>Exophiala</taxon>
    </lineage>
</organism>
<evidence type="ECO:0000259" key="2">
    <source>
        <dbReference type="PROSITE" id="PS50234"/>
    </source>
</evidence>
<dbReference type="STRING" id="91928.A0A0D1ZPD1"/>
<feature type="region of interest" description="Disordered" evidence="1">
    <location>
        <begin position="517"/>
        <end position="536"/>
    </location>
</feature>
<dbReference type="Gene3D" id="3.40.50.410">
    <property type="entry name" value="von Willebrand factor, type A domain"/>
    <property type="match status" value="1"/>
</dbReference>
<evidence type="ECO:0008006" key="6">
    <source>
        <dbReference type="Google" id="ProtNLM"/>
    </source>
</evidence>
<evidence type="ECO:0000256" key="1">
    <source>
        <dbReference type="SAM" id="MobiDB-lite"/>
    </source>
</evidence>
<keyword evidence="5" id="KW-1185">Reference proteome</keyword>
<feature type="region of interest" description="Disordered" evidence="1">
    <location>
        <begin position="753"/>
        <end position="785"/>
    </location>
</feature>
<feature type="region of interest" description="Disordered" evidence="1">
    <location>
        <begin position="1005"/>
        <end position="1051"/>
    </location>
</feature>
<feature type="domain" description="VIT" evidence="3">
    <location>
        <begin position="15"/>
        <end position="146"/>
    </location>
</feature>
<dbReference type="RefSeq" id="XP_016234883.1">
    <property type="nucleotide sequence ID" value="XM_016381781.1"/>
</dbReference>
<protein>
    <recommendedName>
        <fullName evidence="6">VWFA domain-containing protein</fullName>
    </recommendedName>
</protein>
<dbReference type="Pfam" id="PF08487">
    <property type="entry name" value="VIT"/>
    <property type="match status" value="1"/>
</dbReference>
<dbReference type="InterPro" id="IPR036465">
    <property type="entry name" value="vWFA_dom_sf"/>
</dbReference>
<gene>
    <name evidence="4" type="ORF">PV08_07451</name>
</gene>
<feature type="region of interest" description="Disordered" evidence="1">
    <location>
        <begin position="845"/>
        <end position="918"/>
    </location>
</feature>
<feature type="compositionally biased region" description="Polar residues" evidence="1">
    <location>
        <begin position="771"/>
        <end position="785"/>
    </location>
</feature>
<evidence type="ECO:0000313" key="5">
    <source>
        <dbReference type="Proteomes" id="UP000053328"/>
    </source>
</evidence>
<dbReference type="PANTHER" id="PTHR45737:SF6">
    <property type="entry name" value="VON WILLEBRAND FACTOR A DOMAIN-CONTAINING PROTEIN 5A"/>
    <property type="match status" value="1"/>
</dbReference>